<feature type="compositionally biased region" description="Low complexity" evidence="1">
    <location>
        <begin position="1014"/>
        <end position="1034"/>
    </location>
</feature>
<comment type="caution">
    <text evidence="2">The sequence shown here is derived from an EMBL/GenBank/DDBJ whole genome shotgun (WGS) entry which is preliminary data.</text>
</comment>
<protein>
    <submittedName>
        <fullName evidence="2">Uncharacterized protein</fullName>
    </submittedName>
</protein>
<organism evidence="2 3">
    <name type="scientific">Ganoderma sinense ZZ0214-1</name>
    <dbReference type="NCBI Taxonomy" id="1077348"/>
    <lineage>
        <taxon>Eukaryota</taxon>
        <taxon>Fungi</taxon>
        <taxon>Dikarya</taxon>
        <taxon>Basidiomycota</taxon>
        <taxon>Agaricomycotina</taxon>
        <taxon>Agaricomycetes</taxon>
        <taxon>Polyporales</taxon>
        <taxon>Polyporaceae</taxon>
        <taxon>Ganoderma</taxon>
    </lineage>
</organism>
<feature type="region of interest" description="Disordered" evidence="1">
    <location>
        <begin position="1103"/>
        <end position="1140"/>
    </location>
</feature>
<evidence type="ECO:0000256" key="1">
    <source>
        <dbReference type="SAM" id="MobiDB-lite"/>
    </source>
</evidence>
<dbReference type="STRING" id="1077348.A0A2G8S7B2"/>
<feature type="region of interest" description="Disordered" evidence="1">
    <location>
        <begin position="1003"/>
        <end position="1040"/>
    </location>
</feature>
<dbReference type="Gene3D" id="1.10.510.10">
    <property type="entry name" value="Transferase(Phosphotransferase) domain 1"/>
    <property type="match status" value="1"/>
</dbReference>
<dbReference type="Proteomes" id="UP000230002">
    <property type="component" value="Unassembled WGS sequence"/>
</dbReference>
<keyword evidence="3" id="KW-1185">Reference proteome</keyword>
<feature type="compositionally biased region" description="Basic and acidic residues" evidence="1">
    <location>
        <begin position="500"/>
        <end position="511"/>
    </location>
</feature>
<proteinExistence type="predicted"/>
<sequence>MANPAIIPFMMNIHPFYETVKLPSDDPDSVTVKAILGWAGRWIGWDNGSLSLRWITDEGAAFVPKDDSDLDLHGIAGSGRLEAAKAWYSDKGHSLASEPIDTDHSLRKRLRSARTASGSGTSAGEPEIRLYDVVPAVSKYLGAKDGGVVERERETYSLDHSRSQRMDDHLWGPSCDLEKDDSIPTRMAALYHPAFAYAQKALRGLQDGLPPEHRDREPGENASGVTGSVGAPVAPIDGGKDDGVLEGRRFIAQLRDALHGLSVVEVGHSGLDSKSKEAASAHAAALGKVLQELFDDHTLKVEVTPRGGGIEVEVEAACPTPYRIPACYIVGKDKLVSARGSDSRSGRAPNVPESMVAYRDAMLDDKHISIFAATCCPCLVIGTLGSTVQIYAAFFADWVYRTHLCDFALDATDPNVDEKVRIIRNTARMLREAYARLHVGVSLGPPKHALLPWPAILMPAPLPMHLYLLDRVMLGQSNDLFTGKLKLPGPLNNNDGGPGDGDKSKESSRAEVRELPVHVKFTDNYGVAAHRLLAAHTDASGAPRPLAPQLYWAGEVVAGLWMVVMETLPRDTRMAALFEPAFAYAQNALWGLQDTTPLGEGENREEEGNAGSVGAVVDATGSGKDDVLDAHLFMAQLRDTFNGLKMGFSESESKQGAFTHGVALSKVLQLLFDDPTLDAWVQVSMNHLPRIEIEAECPTPCGIPALYVFANDRLTSLRDPKMESQGVLEGMAAYRDAILKTARAPIYDATCCPCLVIGTAGATLQIFAAYFADRIYRTHLCDFALDADADAHHDVAAVATKLRVIRNTARMLREGYARVHVGAYILPPTHTCRPHLLPRPAILMPVPAPLPVHLYLRERVTRGQNSDVFTGTLTLSAHRGTDDSESSDRELPVHVKFVPEYCVAAHRLLAAHTDASGAPCPLAPQLYWAGEIVPGLWMIVMETLPPDARMLYRYLRGNPDPDCSELPTWGELGDVRAAVRLLHAHGIVHGDIRSGNIMLQRPARLAPNSESEADSASSSSAAASNSLSTTASSTGGSGVEMSPARAYVIDFDWTGKEGEARYPVDQTLNPDIEWPRPVSELPGQLITKDDDLFMLEGLLQVGDRQESDCGHEDEQNRDDNVDKRKRRREENTTLDVNKET</sequence>
<dbReference type="SUPFAM" id="SSF56112">
    <property type="entry name" value="Protein kinase-like (PK-like)"/>
    <property type="match status" value="1"/>
</dbReference>
<dbReference type="AlphaFoldDB" id="A0A2G8S7B2"/>
<dbReference type="InterPro" id="IPR011009">
    <property type="entry name" value="Kinase-like_dom_sf"/>
</dbReference>
<feature type="compositionally biased region" description="Basic and acidic residues" evidence="1">
    <location>
        <begin position="210"/>
        <end position="219"/>
    </location>
</feature>
<reference evidence="2 3" key="1">
    <citation type="journal article" date="2015" name="Sci. Rep.">
        <title>Chromosome-level genome map provides insights into diverse defense mechanisms in the medicinal fungus Ganoderma sinense.</title>
        <authorList>
            <person name="Zhu Y."/>
            <person name="Xu J."/>
            <person name="Sun C."/>
            <person name="Zhou S."/>
            <person name="Xu H."/>
            <person name="Nelson D.R."/>
            <person name="Qian J."/>
            <person name="Song J."/>
            <person name="Luo H."/>
            <person name="Xiang L."/>
            <person name="Li Y."/>
            <person name="Xu Z."/>
            <person name="Ji A."/>
            <person name="Wang L."/>
            <person name="Lu S."/>
            <person name="Hayward A."/>
            <person name="Sun W."/>
            <person name="Li X."/>
            <person name="Schwartz D.C."/>
            <person name="Wang Y."/>
            <person name="Chen S."/>
        </authorList>
    </citation>
    <scope>NUCLEOTIDE SEQUENCE [LARGE SCALE GENOMIC DNA]</scope>
    <source>
        <strain evidence="2 3">ZZ0214-1</strain>
    </source>
</reference>
<dbReference type="GO" id="GO:0004672">
    <property type="term" value="F:protein kinase activity"/>
    <property type="evidence" value="ECO:0007669"/>
    <property type="project" value="InterPro"/>
</dbReference>
<evidence type="ECO:0000313" key="3">
    <source>
        <dbReference type="Proteomes" id="UP000230002"/>
    </source>
</evidence>
<dbReference type="InterPro" id="IPR008266">
    <property type="entry name" value="Tyr_kinase_AS"/>
</dbReference>
<accession>A0A2G8S7B2</accession>
<evidence type="ECO:0000313" key="2">
    <source>
        <dbReference type="EMBL" id="PIL29666.1"/>
    </source>
</evidence>
<dbReference type="PROSITE" id="PS00109">
    <property type="entry name" value="PROTEIN_KINASE_TYR"/>
    <property type="match status" value="1"/>
</dbReference>
<feature type="compositionally biased region" description="Low complexity" evidence="1">
    <location>
        <begin position="485"/>
        <end position="495"/>
    </location>
</feature>
<dbReference type="EMBL" id="AYKW01000019">
    <property type="protein sequence ID" value="PIL29666.1"/>
    <property type="molecule type" value="Genomic_DNA"/>
</dbReference>
<feature type="region of interest" description="Disordered" evidence="1">
    <location>
        <begin position="485"/>
        <end position="511"/>
    </location>
</feature>
<gene>
    <name evidence="2" type="ORF">GSI_08104</name>
</gene>
<feature type="region of interest" description="Disordered" evidence="1">
    <location>
        <begin position="206"/>
        <end position="238"/>
    </location>
</feature>
<dbReference type="OrthoDB" id="2803068at2759"/>
<name>A0A2G8S7B2_9APHY</name>